<proteinExistence type="predicted"/>
<reference evidence="3" key="1">
    <citation type="submission" date="2017-01" db="EMBL/GenBank/DDBJ databases">
        <authorList>
            <person name="Varghese N."/>
            <person name="Submissions S."/>
        </authorList>
    </citation>
    <scope>NUCLEOTIDE SEQUENCE [LARGE SCALE GENOMIC DNA]</scope>
    <source>
        <strain evidence="3">DSM 46698</strain>
    </source>
</reference>
<accession>A0A1N7PSF5</accession>
<sequence length="49" mass="5037">MRKVDGEALGISAPRGRGDFSPEGSGCDWKVGGRVGFMGKEVKGLKVGG</sequence>
<evidence type="ECO:0000313" key="2">
    <source>
        <dbReference type="EMBL" id="SIT13531.1"/>
    </source>
</evidence>
<keyword evidence="3" id="KW-1185">Reference proteome</keyword>
<name>A0A1N7PSF5_9BACT</name>
<dbReference type="Proteomes" id="UP000186026">
    <property type="component" value="Unassembled WGS sequence"/>
</dbReference>
<evidence type="ECO:0000313" key="3">
    <source>
        <dbReference type="Proteomes" id="UP000186026"/>
    </source>
</evidence>
<feature type="region of interest" description="Disordered" evidence="1">
    <location>
        <begin position="1"/>
        <end position="25"/>
    </location>
</feature>
<protein>
    <submittedName>
        <fullName evidence="2">Uncharacterized protein</fullName>
    </submittedName>
</protein>
<gene>
    <name evidence="2" type="ORF">SAMN05421761_12013</name>
</gene>
<evidence type="ECO:0000256" key="1">
    <source>
        <dbReference type="SAM" id="MobiDB-lite"/>
    </source>
</evidence>
<dbReference type="AlphaFoldDB" id="A0A1N7PSF5"/>
<organism evidence="2 3">
    <name type="scientific">Belliella pelovolcani</name>
    <dbReference type="NCBI Taxonomy" id="529505"/>
    <lineage>
        <taxon>Bacteria</taxon>
        <taxon>Pseudomonadati</taxon>
        <taxon>Bacteroidota</taxon>
        <taxon>Cytophagia</taxon>
        <taxon>Cytophagales</taxon>
        <taxon>Cyclobacteriaceae</taxon>
        <taxon>Belliella</taxon>
    </lineage>
</organism>
<dbReference type="EMBL" id="FTOP01000020">
    <property type="protein sequence ID" value="SIT13531.1"/>
    <property type="molecule type" value="Genomic_DNA"/>
</dbReference>